<comment type="caution">
    <text evidence="2">The sequence shown here is derived from an EMBL/GenBank/DDBJ whole genome shotgun (WGS) entry which is preliminary data.</text>
</comment>
<evidence type="ECO:0000313" key="3">
    <source>
        <dbReference type="Proteomes" id="UP000035929"/>
    </source>
</evidence>
<dbReference type="RefSeq" id="WP_048465422.1">
    <property type="nucleotide sequence ID" value="NZ_LABX01000153.1"/>
</dbReference>
<feature type="signal peptide" evidence="1">
    <location>
        <begin position="1"/>
        <end position="18"/>
    </location>
</feature>
<protein>
    <recommendedName>
        <fullName evidence="4">PsiF repeat-containing protein</fullName>
    </recommendedName>
</protein>
<keyword evidence="1" id="KW-0732">Signal</keyword>
<feature type="chain" id="PRO_5005281016" description="PsiF repeat-containing protein" evidence="1">
    <location>
        <begin position="19"/>
        <end position="67"/>
    </location>
</feature>
<sequence length="67" mass="7187">MRHALLILAVLSPAVALAQDTPDPGPAEARQVCEAKADRSGITGDNRATYLRECEAGERLVRSTTPR</sequence>
<evidence type="ECO:0000313" key="2">
    <source>
        <dbReference type="EMBL" id="KMO31563.1"/>
    </source>
</evidence>
<evidence type="ECO:0008006" key="4">
    <source>
        <dbReference type="Google" id="ProtNLM"/>
    </source>
</evidence>
<dbReference type="Proteomes" id="UP000035929">
    <property type="component" value="Unassembled WGS sequence"/>
</dbReference>
<reference evidence="2 3" key="1">
    <citation type="submission" date="2015-03" db="EMBL/GenBank/DDBJ databases">
        <title>Genome sequencing of Methylobacterium aquaticum DSM16371 type strain.</title>
        <authorList>
            <person name="Chaudhry V."/>
            <person name="Patil P.B."/>
        </authorList>
    </citation>
    <scope>NUCLEOTIDE SEQUENCE [LARGE SCALE GENOMIC DNA]</scope>
    <source>
        <strain evidence="2 3">DSM 16371</strain>
    </source>
</reference>
<dbReference type="EMBL" id="LABX01000153">
    <property type="protein sequence ID" value="KMO31563.1"/>
    <property type="molecule type" value="Genomic_DNA"/>
</dbReference>
<name>A0A0J6SDY8_9HYPH</name>
<dbReference type="OrthoDB" id="8003642at2"/>
<gene>
    <name evidence="2" type="ORF">VP06_19445</name>
</gene>
<evidence type="ECO:0000256" key="1">
    <source>
        <dbReference type="SAM" id="SignalP"/>
    </source>
</evidence>
<proteinExistence type="predicted"/>
<dbReference type="AlphaFoldDB" id="A0A0J6SDY8"/>
<organism evidence="2 3">
    <name type="scientific">Methylobacterium aquaticum</name>
    <dbReference type="NCBI Taxonomy" id="270351"/>
    <lineage>
        <taxon>Bacteria</taxon>
        <taxon>Pseudomonadati</taxon>
        <taxon>Pseudomonadota</taxon>
        <taxon>Alphaproteobacteria</taxon>
        <taxon>Hyphomicrobiales</taxon>
        <taxon>Methylobacteriaceae</taxon>
        <taxon>Methylobacterium</taxon>
    </lineage>
</organism>
<dbReference type="PATRIC" id="fig|270351.6.peg.1580"/>
<accession>A0A0J6SDY8</accession>